<dbReference type="GO" id="GO:0046982">
    <property type="term" value="F:protein heterodimerization activity"/>
    <property type="evidence" value="ECO:0007669"/>
    <property type="project" value="InterPro"/>
</dbReference>
<dbReference type="InterPro" id="IPR009072">
    <property type="entry name" value="Histone-fold"/>
</dbReference>
<dbReference type="GO" id="GO:0000786">
    <property type="term" value="C:nucleosome"/>
    <property type="evidence" value="ECO:0007669"/>
    <property type="project" value="InterPro"/>
</dbReference>
<dbReference type="InterPro" id="IPR000558">
    <property type="entry name" value="Histone_H2B"/>
</dbReference>
<dbReference type="PANTHER" id="PTHR23428">
    <property type="entry name" value="HISTONE H2B"/>
    <property type="match status" value="1"/>
</dbReference>
<reference evidence="2" key="2">
    <citation type="journal article" date="2015" name="Data Brief">
        <title>Shoot transcriptome of the giant reed, Arundo donax.</title>
        <authorList>
            <person name="Barrero R.A."/>
            <person name="Guerrero F.D."/>
            <person name="Moolhuijzen P."/>
            <person name="Goolsby J.A."/>
            <person name="Tidwell J."/>
            <person name="Bellgard S.E."/>
            <person name="Bellgard M.I."/>
        </authorList>
    </citation>
    <scope>NUCLEOTIDE SEQUENCE</scope>
    <source>
        <tissue evidence="2">Shoot tissue taken approximately 20 cm above the soil surface</tissue>
    </source>
</reference>
<dbReference type="Gene3D" id="1.10.20.10">
    <property type="entry name" value="Histone, subunit A"/>
    <property type="match status" value="1"/>
</dbReference>
<comment type="similarity">
    <text evidence="1">Belongs to the histone H2B family.</text>
</comment>
<dbReference type="GO" id="GO:0003677">
    <property type="term" value="F:DNA binding"/>
    <property type="evidence" value="ECO:0007669"/>
    <property type="project" value="InterPro"/>
</dbReference>
<dbReference type="AlphaFoldDB" id="A0A0A8YXR1"/>
<dbReference type="EMBL" id="GBRH01270493">
    <property type="protein sequence ID" value="JAD27402.1"/>
    <property type="molecule type" value="Transcribed_RNA"/>
</dbReference>
<dbReference type="SUPFAM" id="SSF47113">
    <property type="entry name" value="Histone-fold"/>
    <property type="match status" value="1"/>
</dbReference>
<reference evidence="2" key="1">
    <citation type="submission" date="2014-09" db="EMBL/GenBank/DDBJ databases">
        <authorList>
            <person name="Magalhaes I.L.F."/>
            <person name="Oliveira U."/>
            <person name="Santos F.R."/>
            <person name="Vidigal T.H.D.A."/>
            <person name="Brescovit A.D."/>
            <person name="Santos A.J."/>
        </authorList>
    </citation>
    <scope>NUCLEOTIDE SEQUENCE</scope>
    <source>
        <tissue evidence="2">Shoot tissue taken approximately 20 cm above the soil surface</tissue>
    </source>
</reference>
<name>A0A0A8YXR1_ARUDO</name>
<evidence type="ECO:0008006" key="3">
    <source>
        <dbReference type="Google" id="ProtNLM"/>
    </source>
</evidence>
<sequence>MSIMNSINDIVEKLAAEDAKLARYNKNPTITACDIQASIRLVLP</sequence>
<protein>
    <recommendedName>
        <fullName evidence="3">Histone H2A/H2B/H3 domain-containing protein</fullName>
    </recommendedName>
</protein>
<proteinExistence type="inferred from homology"/>
<evidence type="ECO:0000313" key="2">
    <source>
        <dbReference type="EMBL" id="JAD27402.1"/>
    </source>
</evidence>
<accession>A0A0A8YXR1</accession>
<organism evidence="2">
    <name type="scientific">Arundo donax</name>
    <name type="common">Giant reed</name>
    <name type="synonym">Donax arundinaceus</name>
    <dbReference type="NCBI Taxonomy" id="35708"/>
    <lineage>
        <taxon>Eukaryota</taxon>
        <taxon>Viridiplantae</taxon>
        <taxon>Streptophyta</taxon>
        <taxon>Embryophyta</taxon>
        <taxon>Tracheophyta</taxon>
        <taxon>Spermatophyta</taxon>
        <taxon>Magnoliopsida</taxon>
        <taxon>Liliopsida</taxon>
        <taxon>Poales</taxon>
        <taxon>Poaceae</taxon>
        <taxon>PACMAD clade</taxon>
        <taxon>Arundinoideae</taxon>
        <taxon>Arundineae</taxon>
        <taxon>Arundo</taxon>
    </lineage>
</organism>
<dbReference type="GO" id="GO:0030527">
    <property type="term" value="F:structural constituent of chromatin"/>
    <property type="evidence" value="ECO:0007669"/>
    <property type="project" value="InterPro"/>
</dbReference>
<evidence type="ECO:0000256" key="1">
    <source>
        <dbReference type="ARBA" id="ARBA00006846"/>
    </source>
</evidence>
<dbReference type="PRINTS" id="PR00621">
    <property type="entry name" value="HISTONEH2B"/>
</dbReference>